<dbReference type="AlphaFoldDB" id="A0A1A6HEX8"/>
<dbReference type="GO" id="GO:0003730">
    <property type="term" value="F:mRNA 3'-UTR binding"/>
    <property type="evidence" value="ECO:0007669"/>
    <property type="project" value="InterPro"/>
</dbReference>
<keyword evidence="7" id="KW-0732">Signal</keyword>
<keyword evidence="3" id="KW-0810">Translation regulation</keyword>
<dbReference type="GO" id="GO:0043022">
    <property type="term" value="F:ribosome binding"/>
    <property type="evidence" value="ECO:0007669"/>
    <property type="project" value="TreeGrafter"/>
</dbReference>
<protein>
    <recommendedName>
        <fullName evidence="8">RRM domain-containing protein</fullName>
    </recommendedName>
</protein>
<feature type="signal peptide" evidence="7">
    <location>
        <begin position="1"/>
        <end position="21"/>
    </location>
</feature>
<dbReference type="FunFam" id="3.30.70.330:FF:000054">
    <property type="entry name" value="Cytoplasmic polyadenylation element-binding protein 1"/>
    <property type="match status" value="1"/>
</dbReference>
<accession>A0A1A6HEX8</accession>
<comment type="caution">
    <text evidence="9">The sequence shown here is derived from an EMBL/GenBank/DDBJ whole genome shotgun (WGS) entry which is preliminary data.</text>
</comment>
<evidence type="ECO:0000256" key="3">
    <source>
        <dbReference type="ARBA" id="ARBA00022845"/>
    </source>
</evidence>
<dbReference type="OrthoDB" id="10033548at2759"/>
<feature type="chain" id="PRO_5008346340" description="RRM domain-containing protein" evidence="7">
    <location>
        <begin position="22"/>
        <end position="480"/>
    </location>
</feature>
<evidence type="ECO:0000313" key="9">
    <source>
        <dbReference type="EMBL" id="OBS76187.1"/>
    </source>
</evidence>
<evidence type="ECO:0000256" key="2">
    <source>
        <dbReference type="ARBA" id="ARBA00022737"/>
    </source>
</evidence>
<evidence type="ECO:0000256" key="1">
    <source>
        <dbReference type="ARBA" id="ARBA00010347"/>
    </source>
</evidence>
<keyword evidence="2" id="KW-0677">Repeat</keyword>
<evidence type="ECO:0000256" key="6">
    <source>
        <dbReference type="SAM" id="MobiDB-lite"/>
    </source>
</evidence>
<dbReference type="Pfam" id="PF16367">
    <property type="entry name" value="RRM_7"/>
    <property type="match status" value="1"/>
</dbReference>
<reference evidence="9 10" key="1">
    <citation type="submission" date="2016-06" db="EMBL/GenBank/DDBJ databases">
        <title>The Draft Genome Sequence and Annotation of the Desert Woodrat Neotoma lepida.</title>
        <authorList>
            <person name="Campbell M."/>
            <person name="Oakeson K.F."/>
            <person name="Yandell M."/>
            <person name="Halpert J.R."/>
            <person name="Dearing D."/>
        </authorList>
    </citation>
    <scope>NUCLEOTIDE SEQUENCE [LARGE SCALE GENOMIC DNA]</scope>
    <source>
        <strain evidence="9">417</strain>
        <tissue evidence="9">Liver</tissue>
    </source>
</reference>
<dbReference type="Gene3D" id="3.30.70.330">
    <property type="match status" value="2"/>
</dbReference>
<dbReference type="CDD" id="cd12725">
    <property type="entry name" value="RRM2_CPEB1"/>
    <property type="match status" value="1"/>
</dbReference>
<dbReference type="InterPro" id="IPR012677">
    <property type="entry name" value="Nucleotide-bd_a/b_plait_sf"/>
</dbReference>
<feature type="region of interest" description="Disordered" evidence="6">
    <location>
        <begin position="145"/>
        <end position="187"/>
    </location>
</feature>
<sequence>MMRFSITRLCRLMSLAAGSISSPITCYLVCNADGIGDLSKRSAHTGDEHLLSQAVLELALLSMLQNPLGNVLGKTPLSFLSLDPLGSDLDKFPAPSVRGSRLDTRPILDSRSSSPSDSDTSGFSSGSDHLSDLISSLRISPPLPFLSMTGNGSRDPLKMGVGSRMDQEQAALAAVTPSPTSASKRWPGASVWPSWDLPEAPKDPFSIEREARLHRQAAAVNEATCTWSGQLPPRNYKNPIYSCKVFLGGVPWDITEAGLVNTFRVFGSLSVEWPGKDGKHPRCPPKGYVYLVFELEKSVRALLQACSHDPMSPDGLSEYYFKINFVWSPSQRLDPSRTVFVGALHGMLNAEALAAILNDLFGGVVYAGIDTDKHKYPIGSGRVTFNNQRSYLKAVSAAFVEIKTTKFTKKVQIDPYLEDSLCLICSSQPGPFFCRDQLLALATQLGRPAPPQPPDEEPEELRFQLEKLALPSGLYCPSWQ</sequence>
<proteinExistence type="inferred from homology"/>
<dbReference type="Pfam" id="PF16366">
    <property type="entry name" value="CEBP_ZZ"/>
    <property type="match status" value="1"/>
</dbReference>
<dbReference type="InterPro" id="IPR038446">
    <property type="entry name" value="CEBP_ZZ_sf"/>
</dbReference>
<dbReference type="InterPro" id="IPR035979">
    <property type="entry name" value="RBD_domain_sf"/>
</dbReference>
<feature type="region of interest" description="Disordered" evidence="6">
    <location>
        <begin position="93"/>
        <end position="127"/>
    </location>
</feature>
<dbReference type="PROSITE" id="PS50102">
    <property type="entry name" value="RRM"/>
    <property type="match status" value="1"/>
</dbReference>
<dbReference type="PANTHER" id="PTHR12566">
    <property type="entry name" value="CYTOPLASMIC POLYADENYLATION ELEMENT BINDING PROTEIN CPEB"/>
    <property type="match status" value="1"/>
</dbReference>
<dbReference type="Gene3D" id="4.10.640.40">
    <property type="entry name" value="Cytoplasmic polyadenylation element-binding protein, ZZ domain"/>
    <property type="match status" value="1"/>
</dbReference>
<dbReference type="GO" id="GO:0000900">
    <property type="term" value="F:mRNA regulatory element binding translation repressor activity"/>
    <property type="evidence" value="ECO:0007669"/>
    <property type="project" value="TreeGrafter"/>
</dbReference>
<evidence type="ECO:0000256" key="4">
    <source>
        <dbReference type="ARBA" id="ARBA00022884"/>
    </source>
</evidence>
<dbReference type="InterPro" id="IPR034819">
    <property type="entry name" value="CPEB"/>
</dbReference>
<dbReference type="GO" id="GO:2000766">
    <property type="term" value="P:negative regulation of cytoplasmic translation"/>
    <property type="evidence" value="ECO:0007669"/>
    <property type="project" value="TreeGrafter"/>
</dbReference>
<dbReference type="GO" id="GO:0043005">
    <property type="term" value="C:neuron projection"/>
    <property type="evidence" value="ECO:0007669"/>
    <property type="project" value="TreeGrafter"/>
</dbReference>
<evidence type="ECO:0000259" key="8">
    <source>
        <dbReference type="PROSITE" id="PS50102"/>
    </source>
</evidence>
<dbReference type="GO" id="GO:0008135">
    <property type="term" value="F:translation factor activity, RNA binding"/>
    <property type="evidence" value="ECO:0007669"/>
    <property type="project" value="TreeGrafter"/>
</dbReference>
<dbReference type="Proteomes" id="UP000092124">
    <property type="component" value="Unassembled WGS sequence"/>
</dbReference>
<dbReference type="PANTHER" id="PTHR12566:SF9">
    <property type="entry name" value="CYTOPLASMIC POLYADENYLATION ELEMENT-BINDING PROTEIN 1"/>
    <property type="match status" value="1"/>
</dbReference>
<keyword evidence="10" id="KW-1185">Reference proteome</keyword>
<dbReference type="InterPro" id="IPR032296">
    <property type="entry name" value="CEBP_ZZ"/>
</dbReference>
<dbReference type="GO" id="GO:0045202">
    <property type="term" value="C:synapse"/>
    <property type="evidence" value="ECO:0007669"/>
    <property type="project" value="TreeGrafter"/>
</dbReference>
<gene>
    <name evidence="9" type="ORF">A6R68_17364</name>
</gene>
<feature type="compositionally biased region" description="Low complexity" evidence="6">
    <location>
        <begin position="109"/>
        <end position="127"/>
    </location>
</feature>
<dbReference type="InterPro" id="IPR000504">
    <property type="entry name" value="RRM_dom"/>
</dbReference>
<dbReference type="SUPFAM" id="SSF54928">
    <property type="entry name" value="RNA-binding domain, RBD"/>
    <property type="match status" value="1"/>
</dbReference>
<dbReference type="GO" id="GO:0005634">
    <property type="term" value="C:nucleus"/>
    <property type="evidence" value="ECO:0007669"/>
    <property type="project" value="TreeGrafter"/>
</dbReference>
<dbReference type="GO" id="GO:0005737">
    <property type="term" value="C:cytoplasm"/>
    <property type="evidence" value="ECO:0007669"/>
    <property type="project" value="TreeGrafter"/>
</dbReference>
<evidence type="ECO:0000313" key="10">
    <source>
        <dbReference type="Proteomes" id="UP000092124"/>
    </source>
</evidence>
<evidence type="ECO:0000256" key="5">
    <source>
        <dbReference type="PROSITE-ProRule" id="PRU00176"/>
    </source>
</evidence>
<name>A0A1A6HEX8_NEOLE</name>
<feature type="non-terminal residue" evidence="9">
    <location>
        <position position="480"/>
    </location>
</feature>
<organism evidence="9 10">
    <name type="scientific">Neotoma lepida</name>
    <name type="common">Desert woodrat</name>
    <dbReference type="NCBI Taxonomy" id="56216"/>
    <lineage>
        <taxon>Eukaryota</taxon>
        <taxon>Metazoa</taxon>
        <taxon>Chordata</taxon>
        <taxon>Craniata</taxon>
        <taxon>Vertebrata</taxon>
        <taxon>Euteleostomi</taxon>
        <taxon>Mammalia</taxon>
        <taxon>Eutheria</taxon>
        <taxon>Euarchontoglires</taxon>
        <taxon>Glires</taxon>
        <taxon>Rodentia</taxon>
        <taxon>Myomorpha</taxon>
        <taxon>Muroidea</taxon>
        <taxon>Cricetidae</taxon>
        <taxon>Neotominae</taxon>
        <taxon>Neotoma</taxon>
    </lineage>
</organism>
<feature type="domain" description="RRM" evidence="8">
    <location>
        <begin position="337"/>
        <end position="418"/>
    </location>
</feature>
<evidence type="ECO:0000256" key="7">
    <source>
        <dbReference type="SAM" id="SignalP"/>
    </source>
</evidence>
<keyword evidence="4 5" id="KW-0694">RNA-binding</keyword>
<dbReference type="EMBL" id="LZPO01034974">
    <property type="protein sequence ID" value="OBS76187.1"/>
    <property type="molecule type" value="Genomic_DNA"/>
</dbReference>
<dbReference type="STRING" id="56216.A0A1A6HEX8"/>
<dbReference type="InterPro" id="IPR034977">
    <property type="entry name" value="CPEB1_RRM1"/>
</dbReference>
<dbReference type="Pfam" id="PF16368">
    <property type="entry name" value="CEBP1_N"/>
    <property type="match status" value="1"/>
</dbReference>
<dbReference type="InterPro" id="IPR032292">
    <property type="entry name" value="CEBP1_N"/>
</dbReference>
<comment type="similarity">
    <text evidence="1">Belongs to the RRM CPEB family.</text>
</comment>
<dbReference type="CDD" id="cd12723">
    <property type="entry name" value="RRM1_CPEB1"/>
    <property type="match status" value="1"/>
</dbReference>